<dbReference type="PANTHER" id="PTHR43823:SF3">
    <property type="entry name" value="MULTIDRUG EXPORT PROTEIN MEPA"/>
    <property type="match status" value="1"/>
</dbReference>
<evidence type="ECO:0000256" key="5">
    <source>
        <dbReference type="ARBA" id="ARBA00022989"/>
    </source>
</evidence>
<dbReference type="InterPro" id="IPR002528">
    <property type="entry name" value="MATE_fam"/>
</dbReference>
<feature type="transmembrane region" description="Helical" evidence="7">
    <location>
        <begin position="275"/>
        <end position="301"/>
    </location>
</feature>
<feature type="transmembrane region" description="Helical" evidence="7">
    <location>
        <begin position="51"/>
        <end position="74"/>
    </location>
</feature>
<feature type="transmembrane region" description="Helical" evidence="7">
    <location>
        <begin position="365"/>
        <end position="395"/>
    </location>
</feature>
<dbReference type="NCBIfam" id="TIGR00797">
    <property type="entry name" value="matE"/>
    <property type="match status" value="1"/>
</dbReference>
<comment type="subcellular location">
    <subcellularLocation>
        <location evidence="1">Cell membrane</location>
        <topology evidence="1">Multi-pass membrane protein</topology>
    </subcellularLocation>
</comment>
<feature type="transmembrane region" description="Helical" evidence="7">
    <location>
        <begin position="238"/>
        <end position="263"/>
    </location>
</feature>
<dbReference type="PANTHER" id="PTHR43823">
    <property type="entry name" value="SPORULATION PROTEIN YKVU"/>
    <property type="match status" value="1"/>
</dbReference>
<feature type="transmembrane region" description="Helical" evidence="7">
    <location>
        <begin position="429"/>
        <end position="446"/>
    </location>
</feature>
<dbReference type="Proteomes" id="UP001432099">
    <property type="component" value="Chromosome"/>
</dbReference>
<keyword evidence="6 7" id="KW-0472">Membrane</keyword>
<keyword evidence="4 7" id="KW-0812">Transmembrane</keyword>
<evidence type="ECO:0000256" key="1">
    <source>
        <dbReference type="ARBA" id="ARBA00004651"/>
    </source>
</evidence>
<dbReference type="EMBL" id="AP028127">
    <property type="protein sequence ID" value="BEH90185.1"/>
    <property type="molecule type" value="Genomic_DNA"/>
</dbReference>
<feature type="transmembrane region" description="Helical" evidence="7">
    <location>
        <begin position="322"/>
        <end position="345"/>
    </location>
</feature>
<evidence type="ECO:0000256" key="7">
    <source>
        <dbReference type="SAM" id="Phobius"/>
    </source>
</evidence>
<dbReference type="Pfam" id="PF01554">
    <property type="entry name" value="MatE"/>
    <property type="match status" value="2"/>
</dbReference>
<dbReference type="InterPro" id="IPR048279">
    <property type="entry name" value="MdtK-like"/>
</dbReference>
<evidence type="ECO:0000256" key="2">
    <source>
        <dbReference type="ARBA" id="ARBA00022448"/>
    </source>
</evidence>
<gene>
    <name evidence="8" type="ORF">T23_02870</name>
</gene>
<accession>A0ABN6Z8P7</accession>
<feature type="transmembrane region" description="Helical" evidence="7">
    <location>
        <begin position="15"/>
        <end position="36"/>
    </location>
</feature>
<keyword evidence="9" id="KW-1185">Reference proteome</keyword>
<name>A0ABN6Z8P7_9FIRM</name>
<dbReference type="InterPro" id="IPR051327">
    <property type="entry name" value="MATE_MepA_subfamily"/>
</dbReference>
<keyword evidence="3" id="KW-1003">Cell membrane</keyword>
<dbReference type="RefSeq" id="WP_262950269.1">
    <property type="nucleotide sequence ID" value="NZ_AP028127.1"/>
</dbReference>
<organism evidence="8 9">
    <name type="scientific">Turicibacter faecis</name>
    <dbReference type="NCBI Taxonomy" id="2963365"/>
    <lineage>
        <taxon>Bacteria</taxon>
        <taxon>Bacillati</taxon>
        <taxon>Bacillota</taxon>
        <taxon>Erysipelotrichia</taxon>
        <taxon>Erysipelotrichales</taxon>
        <taxon>Turicibacteraceae</taxon>
        <taxon>Turicibacter</taxon>
    </lineage>
</organism>
<reference evidence="8" key="1">
    <citation type="journal article" date="2024" name="Int. J. Syst. Evol. Microbiol.">
        <title>Turicibacter faecis sp. nov., isolated from faeces of heart failure mouse model.</title>
        <authorList>
            <person name="Imamura Y."/>
            <person name="Motooka D."/>
            <person name="Nakajima Y."/>
            <person name="Ito S."/>
            <person name="Kitakaze M."/>
            <person name="Iida T."/>
            <person name="Nakamura S."/>
        </authorList>
    </citation>
    <scope>NUCLEOTIDE SEQUENCE</scope>
    <source>
        <strain evidence="8">TC023</strain>
    </source>
</reference>
<evidence type="ECO:0000313" key="8">
    <source>
        <dbReference type="EMBL" id="BEH90185.1"/>
    </source>
</evidence>
<dbReference type="PIRSF" id="PIRSF006603">
    <property type="entry name" value="DinF"/>
    <property type="match status" value="1"/>
</dbReference>
<evidence type="ECO:0000256" key="3">
    <source>
        <dbReference type="ARBA" id="ARBA00022475"/>
    </source>
</evidence>
<proteinExistence type="predicted"/>
<feature type="transmembrane region" description="Helical" evidence="7">
    <location>
        <begin position="138"/>
        <end position="160"/>
    </location>
</feature>
<keyword evidence="5 7" id="KW-1133">Transmembrane helix</keyword>
<evidence type="ECO:0000256" key="6">
    <source>
        <dbReference type="ARBA" id="ARBA00023136"/>
    </source>
</evidence>
<evidence type="ECO:0000256" key="4">
    <source>
        <dbReference type="ARBA" id="ARBA00022692"/>
    </source>
</evidence>
<evidence type="ECO:0000313" key="9">
    <source>
        <dbReference type="Proteomes" id="UP001432099"/>
    </source>
</evidence>
<protein>
    <submittedName>
        <fullName evidence="8">MATE family efflux transporter</fullName>
    </submittedName>
</protein>
<sequence>MVLENDLGRDDIKKLVFRLAIPSMLAQFINVLYGVIDRIYVGNIAEIGDLALAGIGICAPITALVLAFASWIGVGGAPLLSIYLGEDKKDEARRVLASSFMMLCVISCVLTILLLLFKKPLLLGFGASEVIYPLADEYFSVYILGTIFALLALGMNQFILSQGFAKVAMKSVLIGAILNIVLDPIFIFTLDMKIQGAALATVISQVVSCAYTLRFLFGKQTLIPITFGGYSCSIMKKILKIGVIPFIIVALDSVMLIALNMVFKSYGGEKMGDLLITATAILQSFMLMITMPLSGITMGTQAILGYNYGARNSKRVLSAQKYIFILSLIFILIMLLIAQTIPHLFVRIFTDNVETIQLTSWAIKIYTLALIGVAIQYVVVDGFTGMGVINVAILLSMGRKSFFFIFVCLIPLVSDVTHVYYAAPLSDTIGATITSICYCLLIKRILRKRELAV</sequence>
<keyword evidence="2" id="KW-0813">Transport</keyword>
<feature type="transmembrane region" description="Helical" evidence="7">
    <location>
        <begin position="196"/>
        <end position="217"/>
    </location>
</feature>
<feature type="transmembrane region" description="Helical" evidence="7">
    <location>
        <begin position="95"/>
        <end position="118"/>
    </location>
</feature>